<keyword evidence="1" id="KW-1133">Transmembrane helix</keyword>
<dbReference type="AlphaFoldDB" id="A0AAE6YNF7"/>
<dbReference type="Proteomes" id="UP000501558">
    <property type="component" value="Chromosome"/>
</dbReference>
<sequence length="96" mass="11167">MKEKTKIKIRLITVIFISFLGIIIKPVDFKENSIGYTVITITYLITLLCSFAFLVLNFDNYSKEYGKQNRKQKMNFQILYAASITALIISFQNIIF</sequence>
<keyword evidence="3" id="KW-1185">Reference proteome</keyword>
<evidence type="ECO:0000313" key="2">
    <source>
        <dbReference type="EMBL" id="QIW59492.1"/>
    </source>
</evidence>
<organism evidence="2 3">
    <name type="scientific">Pseudolactococcus raffinolactis</name>
    <dbReference type="NCBI Taxonomy" id="1366"/>
    <lineage>
        <taxon>Bacteria</taxon>
        <taxon>Bacillati</taxon>
        <taxon>Bacillota</taxon>
        <taxon>Bacilli</taxon>
        <taxon>Lactobacillales</taxon>
        <taxon>Streptococcaceae</taxon>
        <taxon>Pseudolactococcus</taxon>
    </lineage>
</organism>
<keyword evidence="1" id="KW-0472">Membrane</keyword>
<gene>
    <name evidence="2" type="ORF">GU334_11540</name>
</gene>
<evidence type="ECO:0000256" key="1">
    <source>
        <dbReference type="SAM" id="Phobius"/>
    </source>
</evidence>
<name>A0AAE6YNF7_9LACT</name>
<accession>A0AAE6YNF7</accession>
<protein>
    <submittedName>
        <fullName evidence="2">Uncharacterized protein</fullName>
    </submittedName>
</protein>
<feature type="transmembrane region" description="Helical" evidence="1">
    <location>
        <begin position="7"/>
        <end position="24"/>
    </location>
</feature>
<feature type="transmembrane region" description="Helical" evidence="1">
    <location>
        <begin position="36"/>
        <end position="58"/>
    </location>
</feature>
<feature type="transmembrane region" description="Helical" evidence="1">
    <location>
        <begin position="78"/>
        <end position="95"/>
    </location>
</feature>
<dbReference type="RefSeq" id="WP_167841629.1">
    <property type="nucleotide sequence ID" value="NZ_CP047628.1"/>
</dbReference>
<reference evidence="2 3" key="1">
    <citation type="submission" date="2019-12" db="EMBL/GenBank/DDBJ databases">
        <title>Whole genome sequences of Lactococcus raffinolactis strains isolated from sewage.</title>
        <authorList>
            <person name="Ybazeta G."/>
            <person name="Ross M."/>
            <person name="Brabant-Kirwan D."/>
            <person name="Saleh M."/>
            <person name="Dillon J.A."/>
            <person name="Splinter K."/>
            <person name="Nokhbeh R."/>
        </authorList>
    </citation>
    <scope>NUCLEOTIDE SEQUENCE [LARGE SCALE GENOMIC DNA]</scope>
    <source>
        <strain evidence="2 3">Lr_19_14</strain>
    </source>
</reference>
<keyword evidence="1" id="KW-0812">Transmembrane</keyword>
<evidence type="ECO:0000313" key="3">
    <source>
        <dbReference type="Proteomes" id="UP000501558"/>
    </source>
</evidence>
<dbReference type="EMBL" id="CP047628">
    <property type="protein sequence ID" value="QIW59492.1"/>
    <property type="molecule type" value="Genomic_DNA"/>
</dbReference>
<proteinExistence type="predicted"/>